<dbReference type="InterPro" id="IPR010211">
    <property type="entry name" value="Redox-sen_tscrpt-act_SoxR"/>
</dbReference>
<reference evidence="6 7" key="1">
    <citation type="submission" date="2019-11" db="EMBL/GenBank/DDBJ databases">
        <authorList>
            <person name="Cho J.-C."/>
        </authorList>
    </citation>
    <scope>NUCLEOTIDE SEQUENCE [LARGE SCALE GENOMIC DNA]</scope>
    <source>
        <strain evidence="6 7">JH1073</strain>
    </source>
</reference>
<dbReference type="Gene3D" id="1.10.1660.10">
    <property type="match status" value="1"/>
</dbReference>
<name>A0AAJ5ZIE5_9CHLR</name>
<dbReference type="PROSITE" id="PS00552">
    <property type="entry name" value="HTH_MERR_1"/>
    <property type="match status" value="1"/>
</dbReference>
<dbReference type="Pfam" id="PF13411">
    <property type="entry name" value="MerR_1"/>
    <property type="match status" value="1"/>
</dbReference>
<gene>
    <name evidence="6" type="primary">soxR</name>
    <name evidence="6" type="ORF">GKO48_10140</name>
</gene>
<keyword evidence="7" id="KW-1185">Reference proteome</keyword>
<dbReference type="GO" id="GO:0051537">
    <property type="term" value="F:2 iron, 2 sulfur cluster binding"/>
    <property type="evidence" value="ECO:0007669"/>
    <property type="project" value="UniProtKB-KW"/>
</dbReference>
<dbReference type="SUPFAM" id="SSF46955">
    <property type="entry name" value="Putative DNA-binding domain"/>
    <property type="match status" value="1"/>
</dbReference>
<dbReference type="InterPro" id="IPR047057">
    <property type="entry name" value="MerR_fam"/>
</dbReference>
<dbReference type="NCBIfam" id="TIGR01950">
    <property type="entry name" value="SoxR"/>
    <property type="match status" value="1"/>
</dbReference>
<keyword evidence="3" id="KW-0411">Iron-sulfur</keyword>
<evidence type="ECO:0000256" key="3">
    <source>
        <dbReference type="ARBA" id="ARBA00023014"/>
    </source>
</evidence>
<keyword evidence="2" id="KW-0408">Iron</keyword>
<dbReference type="AlphaFoldDB" id="A0AAJ5ZIE5"/>
<dbReference type="SMART" id="SM00422">
    <property type="entry name" value="HTH_MERR"/>
    <property type="match status" value="1"/>
</dbReference>
<evidence type="ECO:0000256" key="4">
    <source>
        <dbReference type="ARBA" id="ARBA00023125"/>
    </source>
</evidence>
<accession>A0AAJ5ZIE5</accession>
<keyword evidence="1" id="KW-0479">Metal-binding</keyword>
<dbReference type="PROSITE" id="PS50937">
    <property type="entry name" value="HTH_MERR_2"/>
    <property type="match status" value="1"/>
</dbReference>
<keyword evidence="1" id="KW-0001">2Fe-2S</keyword>
<evidence type="ECO:0000256" key="2">
    <source>
        <dbReference type="ARBA" id="ARBA00023004"/>
    </source>
</evidence>
<proteinExistence type="predicted"/>
<reference evidence="7" key="2">
    <citation type="submission" date="2023-06" db="EMBL/GenBank/DDBJ databases">
        <title>Pangenomics reveal diversification of enzyme families and niche specialization in globally abundant SAR202 bacteria.</title>
        <authorList>
            <person name="Saw J.H.W."/>
        </authorList>
    </citation>
    <scope>NUCLEOTIDE SEQUENCE [LARGE SCALE GENOMIC DNA]</scope>
    <source>
        <strain evidence="7">JH1073</strain>
    </source>
</reference>
<evidence type="ECO:0000313" key="7">
    <source>
        <dbReference type="Proteomes" id="UP001219901"/>
    </source>
</evidence>
<dbReference type="EMBL" id="CP046147">
    <property type="protein sequence ID" value="WFG39960.1"/>
    <property type="molecule type" value="Genomic_DNA"/>
</dbReference>
<evidence type="ECO:0000256" key="1">
    <source>
        <dbReference type="ARBA" id="ARBA00022714"/>
    </source>
</evidence>
<dbReference type="RefSeq" id="WP_342826257.1">
    <property type="nucleotide sequence ID" value="NZ_CP046146.1"/>
</dbReference>
<keyword evidence="4" id="KW-0238">DNA-binding</keyword>
<sequence>MIDISLLLTIGEVSRRTGVATSALRFYESSGLIESQRTAGNQRRYQRSTIRTIAVIKAAQRAGISLEEIGRRLAELPTGRPLTREDWQALSESWAVSLENRIAQLAKIKEDLDDCIGCGCLSIDSCSFINPGDELSTSLTGTSKLEFTANTDAN</sequence>
<organism evidence="6 7">
    <name type="scientific">Candidatus Lucifugimonas marina</name>
    <dbReference type="NCBI Taxonomy" id="3038979"/>
    <lineage>
        <taxon>Bacteria</taxon>
        <taxon>Bacillati</taxon>
        <taxon>Chloroflexota</taxon>
        <taxon>Dehalococcoidia</taxon>
        <taxon>SAR202 cluster</taxon>
        <taxon>Candidatus Lucifugimonadales</taxon>
        <taxon>Candidatus Lucifugimonadaceae</taxon>
        <taxon>Candidatus Lucifugimonas</taxon>
    </lineage>
</organism>
<dbReference type="PRINTS" id="PR00040">
    <property type="entry name" value="HTHMERR"/>
</dbReference>
<evidence type="ECO:0000313" key="6">
    <source>
        <dbReference type="EMBL" id="WFG39960.1"/>
    </source>
</evidence>
<dbReference type="PANTHER" id="PTHR30204">
    <property type="entry name" value="REDOX-CYCLING DRUG-SENSING TRANSCRIPTIONAL ACTIVATOR SOXR"/>
    <property type="match status" value="1"/>
</dbReference>
<dbReference type="InterPro" id="IPR009061">
    <property type="entry name" value="DNA-bd_dom_put_sf"/>
</dbReference>
<evidence type="ECO:0000259" key="5">
    <source>
        <dbReference type="PROSITE" id="PS50937"/>
    </source>
</evidence>
<dbReference type="GO" id="GO:0003700">
    <property type="term" value="F:DNA-binding transcription factor activity"/>
    <property type="evidence" value="ECO:0007669"/>
    <property type="project" value="InterPro"/>
</dbReference>
<dbReference type="Proteomes" id="UP001219901">
    <property type="component" value="Chromosome"/>
</dbReference>
<dbReference type="InterPro" id="IPR000551">
    <property type="entry name" value="MerR-type_HTH_dom"/>
</dbReference>
<feature type="domain" description="HTH merR-type" evidence="5">
    <location>
        <begin position="7"/>
        <end position="75"/>
    </location>
</feature>
<dbReference type="GO" id="GO:0003677">
    <property type="term" value="F:DNA binding"/>
    <property type="evidence" value="ECO:0007669"/>
    <property type="project" value="UniProtKB-KW"/>
</dbReference>
<dbReference type="GO" id="GO:0006979">
    <property type="term" value="P:response to oxidative stress"/>
    <property type="evidence" value="ECO:0007669"/>
    <property type="project" value="InterPro"/>
</dbReference>
<protein>
    <submittedName>
        <fullName evidence="6">Redox-sensitive transcriptional activator SoxR</fullName>
    </submittedName>
</protein>
<dbReference type="PANTHER" id="PTHR30204:SF0">
    <property type="entry name" value="REDOX-SENSITIVE TRANSCRIPTIONAL ACTIVATOR SOXR"/>
    <property type="match status" value="1"/>
</dbReference>